<dbReference type="AlphaFoldDB" id="A0AAW1N0L1"/>
<sequence>MGCHSEGDEPAERLAKIIDLFVGRRPEIVLNGQKQKGLEGYIEEKLLADPKPPPPQAAVCAKRNTEILRFFTLETRDFQWEQMKPVPERILLRRMRPGRPVHISGLGGAYLR</sequence>
<protein>
    <submittedName>
        <fullName evidence="1">Uncharacterized protein</fullName>
    </submittedName>
</protein>
<evidence type="ECO:0000313" key="1">
    <source>
        <dbReference type="EMBL" id="KAK9753393.1"/>
    </source>
</evidence>
<accession>A0AAW1N0L1</accession>
<reference evidence="1 2" key="1">
    <citation type="journal article" date="2024" name="BMC Genomics">
        <title>De novo assembly and annotation of Popillia japonica's genome with initial clues to its potential as an invasive pest.</title>
        <authorList>
            <person name="Cucini C."/>
            <person name="Boschi S."/>
            <person name="Funari R."/>
            <person name="Cardaioli E."/>
            <person name="Iannotti N."/>
            <person name="Marturano G."/>
            <person name="Paoli F."/>
            <person name="Bruttini M."/>
            <person name="Carapelli A."/>
            <person name="Frati F."/>
            <person name="Nardi F."/>
        </authorList>
    </citation>
    <scope>NUCLEOTIDE SEQUENCE [LARGE SCALE GENOMIC DNA]</scope>
    <source>
        <strain evidence="1">DMR45628</strain>
    </source>
</reference>
<gene>
    <name evidence="1" type="ORF">QE152_g3478</name>
</gene>
<proteinExistence type="predicted"/>
<organism evidence="1 2">
    <name type="scientific">Popillia japonica</name>
    <name type="common">Japanese beetle</name>
    <dbReference type="NCBI Taxonomy" id="7064"/>
    <lineage>
        <taxon>Eukaryota</taxon>
        <taxon>Metazoa</taxon>
        <taxon>Ecdysozoa</taxon>
        <taxon>Arthropoda</taxon>
        <taxon>Hexapoda</taxon>
        <taxon>Insecta</taxon>
        <taxon>Pterygota</taxon>
        <taxon>Neoptera</taxon>
        <taxon>Endopterygota</taxon>
        <taxon>Coleoptera</taxon>
        <taxon>Polyphaga</taxon>
        <taxon>Scarabaeiformia</taxon>
        <taxon>Scarabaeidae</taxon>
        <taxon>Rutelinae</taxon>
        <taxon>Popillia</taxon>
    </lineage>
</organism>
<name>A0AAW1N0L1_POPJA</name>
<evidence type="ECO:0000313" key="2">
    <source>
        <dbReference type="Proteomes" id="UP001458880"/>
    </source>
</evidence>
<dbReference type="EMBL" id="JASPKY010000014">
    <property type="protein sequence ID" value="KAK9753393.1"/>
    <property type="molecule type" value="Genomic_DNA"/>
</dbReference>
<keyword evidence="2" id="KW-1185">Reference proteome</keyword>
<dbReference type="Proteomes" id="UP001458880">
    <property type="component" value="Unassembled WGS sequence"/>
</dbReference>
<comment type="caution">
    <text evidence="1">The sequence shown here is derived from an EMBL/GenBank/DDBJ whole genome shotgun (WGS) entry which is preliminary data.</text>
</comment>